<sequence length="309" mass="32434">MSDLNHAITINLKGDLVRQSAAIGRQWSGLSRGVVNQAGVMRRAVGGLGRGLDALGNRWSALAAGAAGAGTVTGVVRLDARLTRLGTQAQITGQQVDALRDQIFEVAQMSDVRVDPSQLLDAVEAIVEKTGDVSFATSNLRGLGLAIQASGARGRDIGALVSEFKKLGLTLSDQVIANLDTLVRQGKEGAFTVENLATMGERAVSAFSALGYSGDEAVQGMGALLQVARMGTGSAEQATTAFEGMLRTIVAKGKDLQRAGISVFDPEKLKQGVEEFRPMPEIVADIIRKAEGRASVLQPLFGDEGYRAI</sequence>
<protein>
    <submittedName>
        <fullName evidence="2">Phage-related minor tail protein</fullName>
    </submittedName>
</protein>
<dbReference type="InterPro" id="IPR010090">
    <property type="entry name" value="Phage_tape_meas"/>
</dbReference>
<dbReference type="OrthoDB" id="8019720at2"/>
<dbReference type="EMBL" id="FNCV01000018">
    <property type="protein sequence ID" value="SDH88547.1"/>
    <property type="molecule type" value="Genomic_DNA"/>
</dbReference>
<feature type="non-terminal residue" evidence="2">
    <location>
        <position position="309"/>
    </location>
</feature>
<reference evidence="3" key="1">
    <citation type="submission" date="2016-10" db="EMBL/GenBank/DDBJ databases">
        <authorList>
            <person name="Varghese N."/>
            <person name="Submissions S."/>
        </authorList>
    </citation>
    <scope>NUCLEOTIDE SEQUENCE [LARGE SCALE GENOMIC DNA]</scope>
    <source>
        <strain evidence="3">930I</strain>
    </source>
</reference>
<evidence type="ECO:0000313" key="3">
    <source>
        <dbReference type="Proteomes" id="UP000217076"/>
    </source>
</evidence>
<name>A0A1G8G2F4_9PROT</name>
<keyword evidence="3" id="KW-1185">Reference proteome</keyword>
<dbReference type="RefSeq" id="WP_143131037.1">
    <property type="nucleotide sequence ID" value="NZ_FNCV01000018.1"/>
</dbReference>
<dbReference type="STRING" id="83401.SAMN05421742_11821"/>
<dbReference type="Proteomes" id="UP000217076">
    <property type="component" value="Unassembled WGS sequence"/>
</dbReference>
<evidence type="ECO:0000313" key="2">
    <source>
        <dbReference type="EMBL" id="SDH88547.1"/>
    </source>
</evidence>
<proteinExistence type="predicted"/>
<gene>
    <name evidence="2" type="ORF">SAMN05421742_11821</name>
</gene>
<feature type="domain" description="Phage tail tape measure protein" evidence="1">
    <location>
        <begin position="109"/>
        <end position="302"/>
    </location>
</feature>
<dbReference type="AlphaFoldDB" id="A0A1G8G2F4"/>
<organism evidence="2 3">
    <name type="scientific">Roseospirillum parvum</name>
    <dbReference type="NCBI Taxonomy" id="83401"/>
    <lineage>
        <taxon>Bacteria</taxon>
        <taxon>Pseudomonadati</taxon>
        <taxon>Pseudomonadota</taxon>
        <taxon>Alphaproteobacteria</taxon>
        <taxon>Rhodospirillales</taxon>
        <taxon>Rhodospirillaceae</taxon>
        <taxon>Roseospirillum</taxon>
    </lineage>
</organism>
<accession>A0A1G8G2F4</accession>
<evidence type="ECO:0000259" key="1">
    <source>
        <dbReference type="Pfam" id="PF10145"/>
    </source>
</evidence>
<dbReference type="Pfam" id="PF10145">
    <property type="entry name" value="PhageMin_Tail"/>
    <property type="match status" value="1"/>
</dbReference>